<proteinExistence type="predicted"/>
<dbReference type="EMBL" id="AP026709">
    <property type="protein sequence ID" value="BDQ38863.1"/>
    <property type="molecule type" value="Genomic_DNA"/>
</dbReference>
<keyword evidence="2" id="KW-1185">Reference proteome</keyword>
<accession>A0ABM8B4U5</accession>
<organism evidence="1 2">
    <name type="scientific">Pseudodesulfovibrio nedwellii</name>
    <dbReference type="NCBI Taxonomy" id="2973072"/>
    <lineage>
        <taxon>Bacteria</taxon>
        <taxon>Pseudomonadati</taxon>
        <taxon>Thermodesulfobacteriota</taxon>
        <taxon>Desulfovibrionia</taxon>
        <taxon>Desulfovibrionales</taxon>
        <taxon>Desulfovibrionaceae</taxon>
    </lineage>
</organism>
<name>A0ABM8B4U5_9BACT</name>
<dbReference type="Proteomes" id="UP001317742">
    <property type="component" value="Chromosome"/>
</dbReference>
<gene>
    <name evidence="1" type="ORF">SYK_32230</name>
</gene>
<reference evidence="1 2" key="1">
    <citation type="submission" date="2022-08" db="EMBL/GenBank/DDBJ databases">
        <title>Genome Sequence of the sulphate-reducing bacterium, Pseudodesulfovibrio sp. SYK.</title>
        <authorList>
            <person name="Kondo R."/>
            <person name="Kataoka T."/>
        </authorList>
    </citation>
    <scope>NUCLEOTIDE SEQUENCE [LARGE SCALE GENOMIC DNA]</scope>
    <source>
        <strain evidence="1 2">SYK</strain>
    </source>
</reference>
<sequence length="58" mass="6786">MNGQFDKVSRKAWNEIVMMLRQSINLGQLKKDMGRRSAYWVEHIGSDGQLRESVSKFQ</sequence>
<protein>
    <submittedName>
        <fullName evidence="1">Uncharacterized protein</fullName>
    </submittedName>
</protein>
<evidence type="ECO:0000313" key="1">
    <source>
        <dbReference type="EMBL" id="BDQ38863.1"/>
    </source>
</evidence>
<evidence type="ECO:0000313" key="2">
    <source>
        <dbReference type="Proteomes" id="UP001317742"/>
    </source>
</evidence>